<dbReference type="STRING" id="60517.A0A0R3WGS1"/>
<proteinExistence type="predicted"/>
<organism evidence="1">
    <name type="scientific">Taenia asiatica</name>
    <name type="common">Asian tapeworm</name>
    <dbReference type="NCBI Taxonomy" id="60517"/>
    <lineage>
        <taxon>Eukaryota</taxon>
        <taxon>Metazoa</taxon>
        <taxon>Spiralia</taxon>
        <taxon>Lophotrochozoa</taxon>
        <taxon>Platyhelminthes</taxon>
        <taxon>Cestoda</taxon>
        <taxon>Eucestoda</taxon>
        <taxon>Cyclophyllidea</taxon>
        <taxon>Taeniidae</taxon>
        <taxon>Taenia</taxon>
    </lineage>
</organism>
<protein>
    <submittedName>
        <fullName evidence="1">SKA2 domain-containing protein</fullName>
    </submittedName>
</protein>
<evidence type="ECO:0000313" key="1">
    <source>
        <dbReference type="WBParaSite" id="TASK_0001006401-mRNA-1"/>
    </source>
</evidence>
<dbReference type="AlphaFoldDB" id="A0A0R3WGS1"/>
<reference evidence="1" key="1">
    <citation type="submission" date="2017-02" db="UniProtKB">
        <authorList>
            <consortium name="WormBaseParasite"/>
        </authorList>
    </citation>
    <scope>IDENTIFICATION</scope>
</reference>
<sequence>LISVTTPELERHNESIVMLMSKASSAKENLIRELRAAHELLVTQIYKLREKSLDMLNKVEAMSNPNLNTQIEDIDSLIARIDSFSSTSTEIIEKGDLKELVQLDKDISQLQKEIEAFQSREKNGSSNQNEISLKNLKINPAYKFVSDCQMLLLKVFTLVRSR</sequence>
<accession>A0A0R3WGS1</accession>
<dbReference type="WBParaSite" id="TASK_0001006401-mRNA-1">
    <property type="protein sequence ID" value="TASK_0001006401-mRNA-1"/>
    <property type="gene ID" value="TASK_0001006401"/>
</dbReference>
<name>A0A0R3WGS1_TAEAS</name>